<accession>A0ABN2EYE6</accession>
<feature type="compositionally biased region" description="Low complexity" evidence="1">
    <location>
        <begin position="62"/>
        <end position="99"/>
    </location>
</feature>
<feature type="compositionally biased region" description="Low complexity" evidence="1">
    <location>
        <begin position="120"/>
        <end position="136"/>
    </location>
</feature>
<comment type="caution">
    <text evidence="2">The sequence shown here is derived from an EMBL/GenBank/DDBJ whole genome shotgun (WGS) entry which is preliminary data.</text>
</comment>
<feature type="compositionally biased region" description="Basic residues" evidence="1">
    <location>
        <begin position="110"/>
        <end position="119"/>
    </location>
</feature>
<evidence type="ECO:0000313" key="3">
    <source>
        <dbReference type="Proteomes" id="UP001500064"/>
    </source>
</evidence>
<evidence type="ECO:0000313" key="2">
    <source>
        <dbReference type="EMBL" id="GAA1622308.1"/>
    </source>
</evidence>
<feature type="compositionally biased region" description="Low complexity" evidence="1">
    <location>
        <begin position="16"/>
        <end position="27"/>
    </location>
</feature>
<dbReference type="EMBL" id="BAAAMU010000010">
    <property type="protein sequence ID" value="GAA1622308.1"/>
    <property type="molecule type" value="Genomic_DNA"/>
</dbReference>
<feature type="region of interest" description="Disordered" evidence="1">
    <location>
        <begin position="1"/>
        <end position="278"/>
    </location>
</feature>
<proteinExistence type="predicted"/>
<feature type="compositionally biased region" description="Polar residues" evidence="1">
    <location>
        <begin position="1"/>
        <end position="14"/>
    </location>
</feature>
<feature type="compositionally biased region" description="Low complexity" evidence="1">
    <location>
        <begin position="231"/>
        <end position="278"/>
    </location>
</feature>
<keyword evidence="3" id="KW-1185">Reference proteome</keyword>
<protein>
    <recommendedName>
        <fullName evidence="4">DUF4352 domain-containing protein</fullName>
    </recommendedName>
</protein>
<feature type="compositionally biased region" description="Low complexity" evidence="1">
    <location>
        <begin position="159"/>
        <end position="170"/>
    </location>
</feature>
<reference evidence="2 3" key="1">
    <citation type="journal article" date="2019" name="Int. J. Syst. Evol. Microbiol.">
        <title>The Global Catalogue of Microorganisms (GCM) 10K type strain sequencing project: providing services to taxonomists for standard genome sequencing and annotation.</title>
        <authorList>
            <consortium name="The Broad Institute Genomics Platform"/>
            <consortium name="The Broad Institute Genome Sequencing Center for Infectious Disease"/>
            <person name="Wu L."/>
            <person name="Ma J."/>
        </authorList>
    </citation>
    <scope>NUCLEOTIDE SEQUENCE [LARGE SCALE GENOMIC DNA]</scope>
    <source>
        <strain evidence="2 3">JCM 13929</strain>
    </source>
</reference>
<dbReference type="Proteomes" id="UP001500064">
    <property type="component" value="Unassembled WGS sequence"/>
</dbReference>
<evidence type="ECO:0000256" key="1">
    <source>
        <dbReference type="SAM" id="MobiDB-lite"/>
    </source>
</evidence>
<gene>
    <name evidence="2" type="ORF">GCM10009733_018600</name>
</gene>
<name>A0ABN2EYE6_9ACTN</name>
<sequence length="467" mass="48643">MEFPPSQSTPQGFSQGPAPGAPYEAGATQPYGPLLGQDARPGQDALSPRPQPRHGQDPLLSGPQAGYGPDPQAAGAQADYGQDPTAAAQAAFGQEAPAEGGAGRRETPLSRRRPTRRRAAGQGQQPGQRPGVPGYGIPAPQGRAGQGGRHAHPDQQVWPPAQTPEAAEPPGMATQPLPAVGAPALPYTGRRHADQDTPVAGPGGPQAVGGEQAMGPGPQYPAGSPQPGMPLPAAGPAYPGQPAHPGQQGQPAHPGQPGEPATAAQQGTSGAGRSASGMSRRRKVLIGVGAVLVSLLITGAQTYDGYNFYTVQTDEKTKEIVVAAGQPATVNKIEWTGSVKPMKMPPGNGGYGPEVTWLQVDVTKKALDASSATMTASPRDMKLTDRAGRTWVVEISSDGNRPTDRLEVGKAYKILAGAIVPTKVADEVELLLRPSNYRSDTPTEDLFKRDVIEKMPQDTEVLRFRRR</sequence>
<organism evidence="2 3">
    <name type="scientific">Nonomuraea maheshkhaliensis</name>
    <dbReference type="NCBI Taxonomy" id="419590"/>
    <lineage>
        <taxon>Bacteria</taxon>
        <taxon>Bacillati</taxon>
        <taxon>Actinomycetota</taxon>
        <taxon>Actinomycetes</taxon>
        <taxon>Streptosporangiales</taxon>
        <taxon>Streptosporangiaceae</taxon>
        <taxon>Nonomuraea</taxon>
    </lineage>
</organism>
<evidence type="ECO:0008006" key="4">
    <source>
        <dbReference type="Google" id="ProtNLM"/>
    </source>
</evidence>